<reference evidence="1 2" key="1">
    <citation type="journal article" date="2019" name="Nat. Ecol. Evol.">
        <title>Megaphylogeny resolves global patterns of mushroom evolution.</title>
        <authorList>
            <person name="Varga T."/>
            <person name="Krizsan K."/>
            <person name="Foldi C."/>
            <person name="Dima B."/>
            <person name="Sanchez-Garcia M."/>
            <person name="Sanchez-Ramirez S."/>
            <person name="Szollosi G.J."/>
            <person name="Szarkandi J.G."/>
            <person name="Papp V."/>
            <person name="Albert L."/>
            <person name="Andreopoulos W."/>
            <person name="Angelini C."/>
            <person name="Antonin V."/>
            <person name="Barry K.W."/>
            <person name="Bougher N.L."/>
            <person name="Buchanan P."/>
            <person name="Buyck B."/>
            <person name="Bense V."/>
            <person name="Catcheside P."/>
            <person name="Chovatia M."/>
            <person name="Cooper J."/>
            <person name="Damon W."/>
            <person name="Desjardin D."/>
            <person name="Finy P."/>
            <person name="Geml J."/>
            <person name="Haridas S."/>
            <person name="Hughes K."/>
            <person name="Justo A."/>
            <person name="Karasinski D."/>
            <person name="Kautmanova I."/>
            <person name="Kiss B."/>
            <person name="Kocsube S."/>
            <person name="Kotiranta H."/>
            <person name="LaButti K.M."/>
            <person name="Lechner B.E."/>
            <person name="Liimatainen K."/>
            <person name="Lipzen A."/>
            <person name="Lukacs Z."/>
            <person name="Mihaltcheva S."/>
            <person name="Morgado L.N."/>
            <person name="Niskanen T."/>
            <person name="Noordeloos M.E."/>
            <person name="Ohm R.A."/>
            <person name="Ortiz-Santana B."/>
            <person name="Ovrebo C."/>
            <person name="Racz N."/>
            <person name="Riley R."/>
            <person name="Savchenko A."/>
            <person name="Shiryaev A."/>
            <person name="Soop K."/>
            <person name="Spirin V."/>
            <person name="Szebenyi C."/>
            <person name="Tomsovsky M."/>
            <person name="Tulloss R.E."/>
            <person name="Uehling J."/>
            <person name="Grigoriev I.V."/>
            <person name="Vagvolgyi C."/>
            <person name="Papp T."/>
            <person name="Martin F.M."/>
            <person name="Miettinen O."/>
            <person name="Hibbett D.S."/>
            <person name="Nagy L.G."/>
        </authorList>
    </citation>
    <scope>NUCLEOTIDE SEQUENCE [LARGE SCALE GENOMIC DNA]</scope>
    <source>
        <strain evidence="1 2">NL-1719</strain>
    </source>
</reference>
<dbReference type="Proteomes" id="UP000308600">
    <property type="component" value="Unassembled WGS sequence"/>
</dbReference>
<evidence type="ECO:0000313" key="2">
    <source>
        <dbReference type="Proteomes" id="UP000308600"/>
    </source>
</evidence>
<accession>A0ACD3AMF3</accession>
<dbReference type="EMBL" id="ML208402">
    <property type="protein sequence ID" value="TFK66524.1"/>
    <property type="molecule type" value="Genomic_DNA"/>
</dbReference>
<gene>
    <name evidence="1" type="ORF">BDN72DRAFT_844201</name>
</gene>
<protein>
    <submittedName>
        <fullName evidence="1">Gamma-glutamyltranspeptidase</fullName>
    </submittedName>
</protein>
<sequence length="184" mass="19718">MAVSITSTVNLIFGPQVPDPETGIPFNDDMADFSIPGMSNKFGLRPSPCTQQPGKRPLSSTGRIVFYLALGGSGDSRILGSVFQTILNMDQGIDASQAVEFGRLHDQLYPSTLDADDVHPWNLLEGLRERGHNPTIAAVVQVVPRQGEEIFAASGPRKNGIAAGYSCVLLGSQTIKHTCLQVLI</sequence>
<evidence type="ECO:0000313" key="1">
    <source>
        <dbReference type="EMBL" id="TFK66524.1"/>
    </source>
</evidence>
<organism evidence="1 2">
    <name type="scientific">Pluteus cervinus</name>
    <dbReference type="NCBI Taxonomy" id="181527"/>
    <lineage>
        <taxon>Eukaryota</taxon>
        <taxon>Fungi</taxon>
        <taxon>Dikarya</taxon>
        <taxon>Basidiomycota</taxon>
        <taxon>Agaricomycotina</taxon>
        <taxon>Agaricomycetes</taxon>
        <taxon>Agaricomycetidae</taxon>
        <taxon>Agaricales</taxon>
        <taxon>Pluteineae</taxon>
        <taxon>Pluteaceae</taxon>
        <taxon>Pluteus</taxon>
    </lineage>
</organism>
<proteinExistence type="predicted"/>
<name>A0ACD3AMF3_9AGAR</name>
<keyword evidence="2" id="KW-1185">Reference proteome</keyword>